<name>A0A5E7TNS5_PSEFL</name>
<organism evidence="1 2">
    <name type="scientific">Pseudomonas fluorescens</name>
    <dbReference type="NCBI Taxonomy" id="294"/>
    <lineage>
        <taxon>Bacteria</taxon>
        <taxon>Pseudomonadati</taxon>
        <taxon>Pseudomonadota</taxon>
        <taxon>Gammaproteobacteria</taxon>
        <taxon>Pseudomonadales</taxon>
        <taxon>Pseudomonadaceae</taxon>
        <taxon>Pseudomonas</taxon>
    </lineage>
</organism>
<evidence type="ECO:0000313" key="2">
    <source>
        <dbReference type="Proteomes" id="UP000326452"/>
    </source>
</evidence>
<dbReference type="Proteomes" id="UP000326452">
    <property type="component" value="Unassembled WGS sequence"/>
</dbReference>
<proteinExistence type="predicted"/>
<evidence type="ECO:0000313" key="1">
    <source>
        <dbReference type="EMBL" id="VVP99515.1"/>
    </source>
</evidence>
<accession>A0A5E7TNS5</accession>
<sequence>MGPDHFAEGSLLETRQSIRCAPLFYSLRNALSRVVGSRLWIKNQVGSIRVTGKRPEPCQQFTKLRIRSTFVGFPYFFDEADKFGFSVFRYFYHVRSLFLVLADVISRGVDAEVIYAVDSAAVYDPLDMVYFKYTARTYSFAIPNRGCVA</sequence>
<gene>
    <name evidence="1" type="ORF">PS941_02432</name>
</gene>
<reference evidence="1 2" key="1">
    <citation type="submission" date="2019-09" db="EMBL/GenBank/DDBJ databases">
        <authorList>
            <person name="Chandra G."/>
            <person name="Truman W A."/>
        </authorList>
    </citation>
    <scope>NUCLEOTIDE SEQUENCE [LARGE SCALE GENOMIC DNA]</scope>
    <source>
        <strain evidence="1">PS941</strain>
    </source>
</reference>
<dbReference type="EMBL" id="CABVJC010000004">
    <property type="protein sequence ID" value="VVP99515.1"/>
    <property type="molecule type" value="Genomic_DNA"/>
</dbReference>
<protein>
    <submittedName>
        <fullName evidence="1">Uncharacterized protein</fullName>
    </submittedName>
</protein>
<dbReference type="AlphaFoldDB" id="A0A5E7TNS5"/>